<gene>
    <name evidence="2" type="ORF">SAMN05443551_4075</name>
</gene>
<evidence type="ECO:0000256" key="1">
    <source>
        <dbReference type="SAM" id="Phobius"/>
    </source>
</evidence>
<accession>A0A1M5XR98</accession>
<organism evidence="2 3">
    <name type="scientific">Marivita hallyeonensis</name>
    <dbReference type="NCBI Taxonomy" id="996342"/>
    <lineage>
        <taxon>Bacteria</taxon>
        <taxon>Pseudomonadati</taxon>
        <taxon>Pseudomonadota</taxon>
        <taxon>Alphaproteobacteria</taxon>
        <taxon>Rhodobacterales</taxon>
        <taxon>Roseobacteraceae</taxon>
        <taxon>Marivita</taxon>
    </lineage>
</organism>
<name>A0A1M5XR98_9RHOB</name>
<proteinExistence type="predicted"/>
<evidence type="ECO:0000313" key="2">
    <source>
        <dbReference type="EMBL" id="SHI02279.1"/>
    </source>
</evidence>
<sequence length="73" mass="8276">MFKHFKVPPKRRERLSTALFIGLIVALFKATEVGGYVNAIRTFCVTFTLATLAVMALDVATDWIWTKWKARSA</sequence>
<keyword evidence="1" id="KW-0812">Transmembrane</keyword>
<dbReference type="Proteomes" id="UP000184221">
    <property type="component" value="Unassembled WGS sequence"/>
</dbReference>
<evidence type="ECO:0000313" key="3">
    <source>
        <dbReference type="Proteomes" id="UP000184221"/>
    </source>
</evidence>
<dbReference type="RefSeq" id="WP_072779932.1">
    <property type="nucleotide sequence ID" value="NZ_FQXC01000008.1"/>
</dbReference>
<feature type="transmembrane region" description="Helical" evidence="1">
    <location>
        <begin position="40"/>
        <end position="65"/>
    </location>
</feature>
<dbReference type="STRING" id="996342.SAMN05443551_4075"/>
<protein>
    <submittedName>
        <fullName evidence="2">Uncharacterized protein</fullName>
    </submittedName>
</protein>
<reference evidence="2 3" key="1">
    <citation type="submission" date="2016-11" db="EMBL/GenBank/DDBJ databases">
        <authorList>
            <person name="Jaros S."/>
            <person name="Januszkiewicz K."/>
            <person name="Wedrychowicz H."/>
        </authorList>
    </citation>
    <scope>NUCLEOTIDE SEQUENCE [LARGE SCALE GENOMIC DNA]</scope>
    <source>
        <strain evidence="2 3">DSM 29431</strain>
    </source>
</reference>
<dbReference type="EMBL" id="FQXC01000008">
    <property type="protein sequence ID" value="SHI02279.1"/>
    <property type="molecule type" value="Genomic_DNA"/>
</dbReference>
<keyword evidence="1" id="KW-0472">Membrane</keyword>
<keyword evidence="3" id="KW-1185">Reference proteome</keyword>
<dbReference type="AlphaFoldDB" id="A0A1M5XR98"/>
<keyword evidence="1" id="KW-1133">Transmembrane helix</keyword>